<name>A0A8J2ZFK0_9PROT</name>
<dbReference type="Gene3D" id="2.40.37.20">
    <property type="entry name" value="D-serine dehydratase-like domain"/>
    <property type="match status" value="1"/>
</dbReference>
<evidence type="ECO:0000256" key="1">
    <source>
        <dbReference type="ARBA" id="ARBA00005323"/>
    </source>
</evidence>
<dbReference type="SUPFAM" id="SSF51419">
    <property type="entry name" value="PLP-binding barrel"/>
    <property type="match status" value="1"/>
</dbReference>
<proteinExistence type="inferred from homology"/>
<dbReference type="AlphaFoldDB" id="A0A8J2ZFK0"/>
<reference evidence="4 5" key="1">
    <citation type="journal article" date="2014" name="Int. J. Syst. Evol. Microbiol.">
        <title>Complete genome sequence of Corynebacterium casei LMG S-19264T (=DSM 44701T), isolated from a smear-ripened cheese.</title>
        <authorList>
            <consortium name="US DOE Joint Genome Institute (JGI-PGF)"/>
            <person name="Walter F."/>
            <person name="Albersmeier A."/>
            <person name="Kalinowski J."/>
            <person name="Ruckert C."/>
        </authorList>
    </citation>
    <scope>NUCLEOTIDE SEQUENCE [LARGE SCALE GENOMIC DNA]</scope>
    <source>
        <strain evidence="4 5">CGMCC 1.16330</strain>
    </source>
</reference>
<dbReference type="Pfam" id="PF14031">
    <property type="entry name" value="D-ser_dehydrat"/>
    <property type="match status" value="1"/>
</dbReference>
<feature type="domain" description="D-serine dehydratase-like" evidence="3">
    <location>
        <begin position="248"/>
        <end position="355"/>
    </location>
</feature>
<dbReference type="PANTHER" id="PTHR28004">
    <property type="entry name" value="ZGC:162816-RELATED"/>
    <property type="match status" value="1"/>
</dbReference>
<protein>
    <submittedName>
        <fullName evidence="4">Alanine racemase</fullName>
    </submittedName>
</protein>
<dbReference type="InterPro" id="IPR029066">
    <property type="entry name" value="PLP-binding_barrel"/>
</dbReference>
<dbReference type="Gene3D" id="3.20.20.10">
    <property type="entry name" value="Alanine racemase"/>
    <property type="match status" value="1"/>
</dbReference>
<gene>
    <name evidence="4" type="ORF">GCM10010964_41290</name>
</gene>
<dbReference type="InterPro" id="IPR001608">
    <property type="entry name" value="Ala_racemase_N"/>
</dbReference>
<evidence type="ECO:0000313" key="4">
    <source>
        <dbReference type="EMBL" id="GGG49745.1"/>
    </source>
</evidence>
<dbReference type="SMART" id="SM01119">
    <property type="entry name" value="D-ser_dehydrat"/>
    <property type="match status" value="1"/>
</dbReference>
<accession>A0A8J2ZFK0</accession>
<dbReference type="RefSeq" id="WP_188903720.1">
    <property type="nucleotide sequence ID" value="NZ_BMKS01000020.1"/>
</dbReference>
<dbReference type="EMBL" id="BMKS01000020">
    <property type="protein sequence ID" value="GGG49745.1"/>
    <property type="molecule type" value="Genomic_DNA"/>
</dbReference>
<sequence>MTTLDDLPTPCLVLDLGILKRNLAAMADAIARHPGVRLRPHLKTAKSREVAALAAPGGGPITVSTLAEARYFAEGGWRDQIYAVGIAPAKLDAVAALNAAGADVKVITDDPDAAAAIAAHPGPVRALVEVDVGEGRGGVAPDSEALLAVAARLGPRLVGVLAHAGHSYAGRSPGEMEAIAEAERAGVVRAAERLRAAGHRVEIVSLGSSPTALHARSLAGVTEVRAGVYMFGDLFQMQLGTHGPEDIALTVLASVIGRKPERNAVLLDAGALALSKDRSTQAAPRDYGFGLMLDRAGRPSFGDAIVVRTHQEHGEVRGESGPLPFDRLPVGARVRVAPNHACLTAAAYDRYHVVEGGEQVIAVWGRVNGW</sequence>
<dbReference type="Pfam" id="PF01168">
    <property type="entry name" value="Ala_racemase_N"/>
    <property type="match status" value="1"/>
</dbReference>
<dbReference type="PANTHER" id="PTHR28004:SF2">
    <property type="entry name" value="D-SERINE DEHYDRATASE"/>
    <property type="match status" value="1"/>
</dbReference>
<organism evidence="4 5">
    <name type="scientific">Caldovatus sediminis</name>
    <dbReference type="NCBI Taxonomy" id="2041189"/>
    <lineage>
        <taxon>Bacteria</taxon>
        <taxon>Pseudomonadati</taxon>
        <taxon>Pseudomonadota</taxon>
        <taxon>Alphaproteobacteria</taxon>
        <taxon>Acetobacterales</taxon>
        <taxon>Roseomonadaceae</taxon>
        <taxon>Caldovatus</taxon>
    </lineage>
</organism>
<comment type="similarity">
    <text evidence="1">Belongs to the DSD1 family.</text>
</comment>
<evidence type="ECO:0000256" key="2">
    <source>
        <dbReference type="ARBA" id="ARBA00023239"/>
    </source>
</evidence>
<dbReference type="InterPro" id="IPR042208">
    <property type="entry name" value="D-ser_dehydrat-like_sf"/>
</dbReference>
<dbReference type="GO" id="GO:0036088">
    <property type="term" value="P:D-serine catabolic process"/>
    <property type="evidence" value="ECO:0007669"/>
    <property type="project" value="TreeGrafter"/>
</dbReference>
<comment type="caution">
    <text evidence="4">The sequence shown here is derived from an EMBL/GenBank/DDBJ whole genome shotgun (WGS) entry which is preliminary data.</text>
</comment>
<dbReference type="InterPro" id="IPR051466">
    <property type="entry name" value="D-amino_acid_metab_enzyme"/>
</dbReference>
<evidence type="ECO:0000313" key="5">
    <source>
        <dbReference type="Proteomes" id="UP000597507"/>
    </source>
</evidence>
<evidence type="ECO:0000259" key="3">
    <source>
        <dbReference type="SMART" id="SM01119"/>
    </source>
</evidence>
<dbReference type="InterPro" id="IPR026956">
    <property type="entry name" value="D-ser_dehydrat-like_dom"/>
</dbReference>
<dbReference type="Proteomes" id="UP000597507">
    <property type="component" value="Unassembled WGS sequence"/>
</dbReference>
<keyword evidence="2" id="KW-0456">Lyase</keyword>
<keyword evidence="5" id="KW-1185">Reference proteome</keyword>
<dbReference type="GO" id="GO:0008721">
    <property type="term" value="F:D-serine ammonia-lyase activity"/>
    <property type="evidence" value="ECO:0007669"/>
    <property type="project" value="TreeGrafter"/>
</dbReference>